<keyword evidence="6" id="KW-0539">Nucleus</keyword>
<evidence type="ECO:0000256" key="1">
    <source>
        <dbReference type="ARBA" id="ARBA00004123"/>
    </source>
</evidence>
<feature type="compositionally biased region" description="Low complexity" evidence="7">
    <location>
        <begin position="109"/>
        <end position="122"/>
    </location>
</feature>
<protein>
    <recommendedName>
        <fullName evidence="12">Axial regulator YABBY 2</fullName>
    </recommendedName>
</protein>
<dbReference type="GO" id="GO:0000976">
    <property type="term" value="F:transcription cis-regulatory region binding"/>
    <property type="evidence" value="ECO:0007669"/>
    <property type="project" value="UniProtKB-ARBA"/>
</dbReference>
<evidence type="ECO:0000256" key="3">
    <source>
        <dbReference type="ARBA" id="ARBA00022723"/>
    </source>
</evidence>
<dbReference type="EMBL" id="QGKW02000007">
    <property type="protein sequence ID" value="KAF2617371.1"/>
    <property type="molecule type" value="Genomic_DNA"/>
</dbReference>
<dbReference type="InterPro" id="IPR036910">
    <property type="entry name" value="HMG_box_dom_sf"/>
</dbReference>
<evidence type="ECO:0008006" key="12">
    <source>
        <dbReference type="Google" id="ProtNLM"/>
    </source>
</evidence>
<evidence type="ECO:0000313" key="10">
    <source>
        <dbReference type="EMBL" id="KAF2617371.1"/>
    </source>
</evidence>
<comment type="similarity">
    <text evidence="2">Belongs to the YABBY family.</text>
</comment>
<evidence type="ECO:0000256" key="2">
    <source>
        <dbReference type="ARBA" id="ARBA00010325"/>
    </source>
</evidence>
<dbReference type="GO" id="GO:0005634">
    <property type="term" value="C:nucleus"/>
    <property type="evidence" value="ECO:0007669"/>
    <property type="project" value="UniProtKB-SubCell"/>
</dbReference>
<comment type="subcellular location">
    <subcellularLocation>
        <location evidence="1">Nucleus</location>
    </subcellularLocation>
</comment>
<evidence type="ECO:0000256" key="7">
    <source>
        <dbReference type="SAM" id="MobiDB-lite"/>
    </source>
</evidence>
<evidence type="ECO:0000256" key="6">
    <source>
        <dbReference type="ARBA" id="ARBA00023242"/>
    </source>
</evidence>
<feature type="compositionally biased region" description="Polar residues" evidence="7">
    <location>
        <begin position="90"/>
        <end position="102"/>
    </location>
</feature>
<evidence type="ECO:0000256" key="5">
    <source>
        <dbReference type="ARBA" id="ARBA00022833"/>
    </source>
</evidence>
<dbReference type="InterPro" id="IPR006780">
    <property type="entry name" value="YABBY"/>
</dbReference>
<comment type="caution">
    <text evidence="10">The sequence shown here is derived from an EMBL/GenBank/DDBJ whole genome shotgun (WGS) entry which is preliminary data.</text>
</comment>
<organism evidence="10 11">
    <name type="scientific">Brassica cretica</name>
    <name type="common">Mustard</name>
    <dbReference type="NCBI Taxonomy" id="69181"/>
    <lineage>
        <taxon>Eukaryota</taxon>
        <taxon>Viridiplantae</taxon>
        <taxon>Streptophyta</taxon>
        <taxon>Embryophyta</taxon>
        <taxon>Tracheophyta</taxon>
        <taxon>Spermatophyta</taxon>
        <taxon>Magnoliopsida</taxon>
        <taxon>eudicotyledons</taxon>
        <taxon>Gunneridae</taxon>
        <taxon>Pentapetalae</taxon>
        <taxon>rosids</taxon>
        <taxon>malvids</taxon>
        <taxon>Brassicales</taxon>
        <taxon>Brassicaceae</taxon>
        <taxon>Brassiceae</taxon>
        <taxon>Brassica</taxon>
    </lineage>
</organism>
<dbReference type="Proteomes" id="UP000712281">
    <property type="component" value="Unassembled WGS sequence"/>
</dbReference>
<dbReference type="GO" id="GO:0008270">
    <property type="term" value="F:zinc ion binding"/>
    <property type="evidence" value="ECO:0007669"/>
    <property type="project" value="UniProtKB-KW"/>
</dbReference>
<dbReference type="Gene3D" id="1.10.30.10">
    <property type="entry name" value="High mobility group box domain"/>
    <property type="match status" value="1"/>
</dbReference>
<dbReference type="Pfam" id="PF04690">
    <property type="entry name" value="YABBY"/>
    <property type="match status" value="1"/>
</dbReference>
<keyword evidence="5" id="KW-0862">Zinc</keyword>
<dbReference type="OrthoDB" id="667577at2759"/>
<feature type="region of interest" description="Disordered" evidence="7">
    <location>
        <begin position="84"/>
        <end position="144"/>
    </location>
</feature>
<dbReference type="FunFam" id="1.10.30.10:FF:000047">
    <property type="entry name" value="Axial regulator YABBY"/>
    <property type="match status" value="1"/>
</dbReference>
<dbReference type="AlphaFoldDB" id="A0A8S9MHF0"/>
<dbReference type="PANTHER" id="PTHR31675:SF34">
    <property type="entry name" value="AXIAL REGULATOR YABBY 2"/>
    <property type="match status" value="1"/>
</dbReference>
<dbReference type="InterPro" id="IPR056776">
    <property type="entry name" value="YABBY_N"/>
</dbReference>
<dbReference type="InterPro" id="IPR056775">
    <property type="entry name" value="YABBY_C"/>
</dbReference>
<feature type="domain" description="YABBY N-terminal" evidence="9">
    <location>
        <begin position="48"/>
        <end position="91"/>
    </location>
</feature>
<name>A0A8S9MHF0_BRACR</name>
<evidence type="ECO:0000313" key="11">
    <source>
        <dbReference type="Proteomes" id="UP000712281"/>
    </source>
</evidence>
<evidence type="ECO:0000256" key="4">
    <source>
        <dbReference type="ARBA" id="ARBA00022771"/>
    </source>
</evidence>
<accession>A0A8S9MHF0</accession>
<dbReference type="SUPFAM" id="SSF47095">
    <property type="entry name" value="HMG-box"/>
    <property type="match status" value="1"/>
</dbReference>
<dbReference type="Pfam" id="PF24868">
    <property type="entry name" value="YABBY_N"/>
    <property type="match status" value="1"/>
</dbReference>
<dbReference type="PANTHER" id="PTHR31675">
    <property type="entry name" value="PROTEIN YABBY 6-RELATED"/>
    <property type="match status" value="1"/>
</dbReference>
<gene>
    <name evidence="10" type="ORF">F2Q68_00042643</name>
</gene>
<reference evidence="10" key="1">
    <citation type="submission" date="2019-12" db="EMBL/GenBank/DDBJ databases">
        <title>Genome sequencing and annotation of Brassica cretica.</title>
        <authorList>
            <person name="Studholme D.J."/>
            <person name="Sarris P.F."/>
        </authorList>
    </citation>
    <scope>NUCLEOTIDE SEQUENCE</scope>
    <source>
        <strain evidence="10">PFS-001/15</strain>
        <tissue evidence="10">Leaf</tissue>
    </source>
</reference>
<evidence type="ECO:0000259" key="8">
    <source>
        <dbReference type="Pfam" id="PF04690"/>
    </source>
</evidence>
<sequence length="213" mass="23925">MVPSHIVLRTLWAVVKVKSFSNMTVFSLQASSTILHIFAIFYHVALRIVSVPYASLFTLVTVRCGHCTNLLSLNIGVSLHQSSPPPIHQDLQQPKQHITSSVTRKEWGSSSRSSNHFSTTLSENVDQEAPRMPPIRPPEKRQRVPSAYNRFIKEEIQRIKAGNPAISHREAFSTAAKNWAHFPHIHFGLKLDGNKKGKQLDQTVAGHKSNGYF</sequence>
<keyword evidence="3" id="KW-0479">Metal-binding</keyword>
<proteinExistence type="inferred from homology"/>
<dbReference type="GO" id="GO:0010158">
    <property type="term" value="P:abaxial cell fate specification"/>
    <property type="evidence" value="ECO:0007669"/>
    <property type="project" value="TreeGrafter"/>
</dbReference>
<keyword evidence="4" id="KW-0863">Zinc-finger</keyword>
<feature type="domain" description="YABBY protein C-terminal" evidence="8">
    <location>
        <begin position="130"/>
        <end position="188"/>
    </location>
</feature>
<evidence type="ECO:0000259" key="9">
    <source>
        <dbReference type="Pfam" id="PF24868"/>
    </source>
</evidence>